<accession>A0A0E9QNT7</accession>
<evidence type="ECO:0000313" key="1">
    <source>
        <dbReference type="EMBL" id="JAH18147.1"/>
    </source>
</evidence>
<protein>
    <submittedName>
        <fullName evidence="1">Uncharacterized protein</fullName>
    </submittedName>
</protein>
<proteinExistence type="predicted"/>
<organism evidence="1">
    <name type="scientific">Anguilla anguilla</name>
    <name type="common">European freshwater eel</name>
    <name type="synonym">Muraena anguilla</name>
    <dbReference type="NCBI Taxonomy" id="7936"/>
    <lineage>
        <taxon>Eukaryota</taxon>
        <taxon>Metazoa</taxon>
        <taxon>Chordata</taxon>
        <taxon>Craniata</taxon>
        <taxon>Vertebrata</taxon>
        <taxon>Euteleostomi</taxon>
        <taxon>Actinopterygii</taxon>
        <taxon>Neopterygii</taxon>
        <taxon>Teleostei</taxon>
        <taxon>Anguilliformes</taxon>
        <taxon>Anguillidae</taxon>
        <taxon>Anguilla</taxon>
    </lineage>
</organism>
<dbReference type="EMBL" id="GBXM01090430">
    <property type="protein sequence ID" value="JAH18147.1"/>
    <property type="molecule type" value="Transcribed_RNA"/>
</dbReference>
<name>A0A0E9QNT7_ANGAN</name>
<reference evidence="1" key="2">
    <citation type="journal article" date="2015" name="Fish Shellfish Immunol.">
        <title>Early steps in the European eel (Anguilla anguilla)-Vibrio vulnificus interaction in the gills: Role of the RtxA13 toxin.</title>
        <authorList>
            <person name="Callol A."/>
            <person name="Pajuelo D."/>
            <person name="Ebbesson L."/>
            <person name="Teles M."/>
            <person name="MacKenzie S."/>
            <person name="Amaro C."/>
        </authorList>
    </citation>
    <scope>NUCLEOTIDE SEQUENCE</scope>
</reference>
<reference evidence="1" key="1">
    <citation type="submission" date="2014-11" db="EMBL/GenBank/DDBJ databases">
        <authorList>
            <person name="Amaro Gonzalez C."/>
        </authorList>
    </citation>
    <scope>NUCLEOTIDE SEQUENCE</scope>
</reference>
<dbReference type="AlphaFoldDB" id="A0A0E9QNT7"/>
<sequence>MYSSKYVYKKTAKKRIEKMWKILFLLFSPFWSLKHFQFYNISSRHATLA</sequence>